<reference evidence="3 4" key="1">
    <citation type="submission" date="2019-05" db="EMBL/GenBank/DDBJ databases">
        <title>Draft genome sequence of Nonomuraea zeae DSM 100528.</title>
        <authorList>
            <person name="Saricaoglu S."/>
            <person name="Isik K."/>
        </authorList>
    </citation>
    <scope>NUCLEOTIDE SEQUENCE [LARGE SCALE GENOMIC DNA]</scope>
    <source>
        <strain evidence="3 4">DSM 100528</strain>
    </source>
</reference>
<feature type="region of interest" description="Disordered" evidence="1">
    <location>
        <begin position="1"/>
        <end position="25"/>
    </location>
</feature>
<keyword evidence="4" id="KW-1185">Reference proteome</keyword>
<dbReference type="InterPro" id="IPR056681">
    <property type="entry name" value="DUF7779"/>
</dbReference>
<accession>A0A5S4F3D6</accession>
<dbReference type="SUPFAM" id="SSF52540">
    <property type="entry name" value="P-loop containing nucleoside triphosphate hydrolases"/>
    <property type="match status" value="1"/>
</dbReference>
<dbReference type="Pfam" id="PF13424">
    <property type="entry name" value="TPR_12"/>
    <property type="match status" value="2"/>
</dbReference>
<dbReference type="InterPro" id="IPR053137">
    <property type="entry name" value="NLR-like"/>
</dbReference>
<evidence type="ECO:0000313" key="3">
    <source>
        <dbReference type="EMBL" id="TMR10539.1"/>
    </source>
</evidence>
<comment type="caution">
    <text evidence="3">The sequence shown here is derived from an EMBL/GenBank/DDBJ whole genome shotgun (WGS) entry which is preliminary data.</text>
</comment>
<sequence length="852" mass="94992">MVTTSHSHHESGHAPSVWGKIPQRNKNFTGRDDLIEKLRTGLQSKVTAVLPQAQDQSQPAPHALQGLGGVGKSQLAIEYAHRFRHAYELVWWVPSAQPMLVKSSLAGLAREMHLRVGPQSVEDAAEAALDALRRGEPYKNWLLIFDNAENLEINDTIPRGPGHVLITSRNHSWQGVVDTLPVDVFERSESIEFLRRRVGDGIDAEQADRLAEALGDLPLALEQAGALQAESGMSVKEYLRLLKEQTTRLLGANKPTDYPLSMTAAWATSVSQLKARMPEAVELLRCFAFFGPEPIPRDLLDELPETYAAGSKIAGLLSDPIKLSQVIRELGRYALVRMDSEARTVTVHRLVQALLRDELDKTDAESFQREVHLLLTAAVADYEPDDITAWPRYNNLLGHITPAEVKASRDPNVRKFALNIVRYLYTSGDFVSAQELVQDFADAWRADSGEDDRFVLASQRHYAIIIRELGAIEESFNSNKALMERMRRVLGDADEETLLLTNSHGADLRFRGDFAEALKHDQDSLGQHETVFGPAHRRTLRAMNNLALDHLLLGEYETAQTLHARVLKLQRQAGSKASRANVLSSMNNLARVVRLRGRYREACDLGQDAYDLGVQELGQDHPWTLRSSKDLSIAKRRAGIIDEALEIAERTFELQKRSTSLDHPDTLAAALCLANAQRAADHVEDSLRLLRDIVERFALMYGDDHPFKYGCDSNFALLLRVSGNEERAREIDEAALAGFDRRLTRKHFFSLTCAINLASDLSSVGLVHEAREMGERTLADLRALFGDDHPVTLAAAANLVIDLVATGAEEEATALREDVLERYDRVLGPNHPDVLVSRQGNRLDFDFDPPVL</sequence>
<dbReference type="Pfam" id="PF13374">
    <property type="entry name" value="TPR_10"/>
    <property type="match status" value="2"/>
</dbReference>
<dbReference type="Gene3D" id="1.25.40.10">
    <property type="entry name" value="Tetratricopeptide repeat domain"/>
    <property type="match status" value="3"/>
</dbReference>
<evidence type="ECO:0000313" key="4">
    <source>
        <dbReference type="Proteomes" id="UP000306628"/>
    </source>
</evidence>
<dbReference type="NCBIfam" id="NF040586">
    <property type="entry name" value="FxSxx_TPR"/>
    <property type="match status" value="1"/>
</dbReference>
<evidence type="ECO:0000256" key="1">
    <source>
        <dbReference type="SAM" id="MobiDB-lite"/>
    </source>
</evidence>
<dbReference type="Proteomes" id="UP000306628">
    <property type="component" value="Unassembled WGS sequence"/>
</dbReference>
<name>A0A5S4F3D6_9ACTN</name>
<gene>
    <name evidence="3" type="ORF">ETD85_60365</name>
</gene>
<proteinExistence type="predicted"/>
<evidence type="ECO:0000259" key="2">
    <source>
        <dbReference type="Pfam" id="PF25000"/>
    </source>
</evidence>
<dbReference type="PANTHER" id="PTHR46082:SF6">
    <property type="entry name" value="AAA+ ATPASE DOMAIN-CONTAINING PROTEIN-RELATED"/>
    <property type="match status" value="1"/>
</dbReference>
<dbReference type="EMBL" id="VCKX01000519">
    <property type="protein sequence ID" value="TMR10539.1"/>
    <property type="molecule type" value="Genomic_DNA"/>
</dbReference>
<dbReference type="Gene3D" id="3.40.50.300">
    <property type="entry name" value="P-loop containing nucleotide triphosphate hydrolases"/>
    <property type="match status" value="1"/>
</dbReference>
<dbReference type="PANTHER" id="PTHR46082">
    <property type="entry name" value="ATP/GTP-BINDING PROTEIN-RELATED"/>
    <property type="match status" value="1"/>
</dbReference>
<dbReference type="InterPro" id="IPR011990">
    <property type="entry name" value="TPR-like_helical_dom_sf"/>
</dbReference>
<dbReference type="AlphaFoldDB" id="A0A5S4F3D6"/>
<dbReference type="InterPro" id="IPR027417">
    <property type="entry name" value="P-loop_NTPase"/>
</dbReference>
<dbReference type="OrthoDB" id="580767at2"/>
<feature type="domain" description="DUF7779" evidence="2">
    <location>
        <begin position="277"/>
        <end position="362"/>
    </location>
</feature>
<dbReference type="GO" id="GO:0043531">
    <property type="term" value="F:ADP binding"/>
    <property type="evidence" value="ECO:0007669"/>
    <property type="project" value="InterPro"/>
</dbReference>
<protein>
    <submittedName>
        <fullName evidence="3">Tetratricopeptide repeat protein</fullName>
    </submittedName>
</protein>
<dbReference type="Pfam" id="PF25000">
    <property type="entry name" value="DUF7779"/>
    <property type="match status" value="1"/>
</dbReference>
<dbReference type="SUPFAM" id="SSF48452">
    <property type="entry name" value="TPR-like"/>
    <property type="match status" value="3"/>
</dbReference>
<organism evidence="3 4">
    <name type="scientific">Nonomuraea zeae</name>
    <dbReference type="NCBI Taxonomy" id="1642303"/>
    <lineage>
        <taxon>Bacteria</taxon>
        <taxon>Bacillati</taxon>
        <taxon>Actinomycetota</taxon>
        <taxon>Actinomycetes</taxon>
        <taxon>Streptosporangiales</taxon>
        <taxon>Streptosporangiaceae</taxon>
        <taxon>Nonomuraea</taxon>
    </lineage>
</organism>